<name>A0A423PHF4_9GAMM</name>
<accession>A0A423PHF4</accession>
<dbReference type="EMBL" id="AYKH01000040">
    <property type="protein sequence ID" value="ROO25052.1"/>
    <property type="molecule type" value="Genomic_DNA"/>
</dbReference>
<reference evidence="1 2" key="1">
    <citation type="submission" date="2013-10" db="EMBL/GenBank/DDBJ databases">
        <title>Salinisphaera orenii MK-B5 Genome Sequencing.</title>
        <authorList>
            <person name="Lai Q."/>
            <person name="Li C."/>
            <person name="Shao Z."/>
        </authorList>
    </citation>
    <scope>NUCLEOTIDE SEQUENCE [LARGE SCALE GENOMIC DNA]</scope>
    <source>
        <strain evidence="1 2">MK-B5</strain>
    </source>
</reference>
<evidence type="ECO:0000313" key="2">
    <source>
        <dbReference type="Proteomes" id="UP000283993"/>
    </source>
</evidence>
<sequence length="35" mass="4019">MSRWPLEYYPEEIRSPYAWSAVWRQGAAAAMASVS</sequence>
<dbReference type="Proteomes" id="UP000283993">
    <property type="component" value="Unassembled WGS sequence"/>
</dbReference>
<proteinExistence type="predicted"/>
<organism evidence="1 2">
    <name type="scientific">Salinisphaera orenii MK-B5</name>
    <dbReference type="NCBI Taxonomy" id="856730"/>
    <lineage>
        <taxon>Bacteria</taxon>
        <taxon>Pseudomonadati</taxon>
        <taxon>Pseudomonadota</taxon>
        <taxon>Gammaproteobacteria</taxon>
        <taxon>Salinisphaerales</taxon>
        <taxon>Salinisphaeraceae</taxon>
        <taxon>Salinisphaera</taxon>
    </lineage>
</organism>
<protein>
    <submittedName>
        <fullName evidence="1">Uncharacterized protein</fullName>
    </submittedName>
</protein>
<dbReference type="AlphaFoldDB" id="A0A423PHF4"/>
<evidence type="ECO:0000313" key="1">
    <source>
        <dbReference type="EMBL" id="ROO25052.1"/>
    </source>
</evidence>
<comment type="caution">
    <text evidence="1">The sequence shown here is derived from an EMBL/GenBank/DDBJ whole genome shotgun (WGS) entry which is preliminary data.</text>
</comment>
<keyword evidence="2" id="KW-1185">Reference proteome</keyword>
<gene>
    <name evidence="1" type="ORF">SAOR_13390</name>
</gene>